<gene>
    <name evidence="1" type="ORF">AC1_0992</name>
</gene>
<proteinExistence type="predicted"/>
<dbReference type="AlphaFoldDB" id="A0AAV3BVJ7"/>
<sequence>MKLKALLVFCQCDKCWHRSTLVVENREEISKENKIIR</sequence>
<protein>
    <submittedName>
        <fullName evidence="1">Uncharacterized protein</fullName>
    </submittedName>
</protein>
<dbReference type="Proteomes" id="UP000004342">
    <property type="component" value="Unassembled WGS sequence"/>
</dbReference>
<evidence type="ECO:0000313" key="1">
    <source>
        <dbReference type="EMBL" id="EDT24791.1"/>
    </source>
</evidence>
<reference evidence="1 2" key="1">
    <citation type="submission" date="2007-07" db="EMBL/GenBank/DDBJ databases">
        <title>Annotation of Clostridium perfringens B str. ATCC 3626.</title>
        <authorList>
            <person name="Paulsen I."/>
            <person name="Sebastian Y."/>
        </authorList>
    </citation>
    <scope>NUCLEOTIDE SEQUENCE [LARGE SCALE GENOMIC DNA]</scope>
    <source>
        <strain evidence="2">B str. ATCC 3626</strain>
    </source>
</reference>
<accession>A0AAV3BVJ7</accession>
<dbReference type="EMBL" id="ABDV01000003">
    <property type="protein sequence ID" value="EDT24791.1"/>
    <property type="molecule type" value="Genomic_DNA"/>
</dbReference>
<evidence type="ECO:0000313" key="2">
    <source>
        <dbReference type="Proteomes" id="UP000004342"/>
    </source>
</evidence>
<comment type="caution">
    <text evidence="1">The sequence shown here is derived from an EMBL/GenBank/DDBJ whole genome shotgun (WGS) entry which is preliminary data.</text>
</comment>
<name>A0AAV3BVJ7_CLOPF</name>
<organism evidence="1 2">
    <name type="scientific">Clostridium perfringens B str. ATCC 3626</name>
    <dbReference type="NCBI Taxonomy" id="451754"/>
    <lineage>
        <taxon>Bacteria</taxon>
        <taxon>Bacillati</taxon>
        <taxon>Bacillota</taxon>
        <taxon>Clostridia</taxon>
        <taxon>Eubacteriales</taxon>
        <taxon>Clostridiaceae</taxon>
        <taxon>Clostridium</taxon>
    </lineage>
</organism>